<dbReference type="AlphaFoldDB" id="A0AAV8Z4B8"/>
<reference evidence="4" key="1">
    <citation type="journal article" date="2023" name="Insect Mol. Biol.">
        <title>Genome sequencing provides insights into the evolution of gene families encoding plant cell wall-degrading enzymes in longhorned beetles.</title>
        <authorList>
            <person name="Shin N.R."/>
            <person name="Okamura Y."/>
            <person name="Kirsch R."/>
            <person name="Pauchet Y."/>
        </authorList>
    </citation>
    <scope>NUCLEOTIDE SEQUENCE</scope>
    <source>
        <strain evidence="4">AMC_N1</strain>
    </source>
</reference>
<accession>A0AAV8Z4B8</accession>
<dbReference type="InterPro" id="IPR012132">
    <property type="entry name" value="GMC_OxRdtase"/>
</dbReference>
<proteinExistence type="inferred from homology"/>
<dbReference type="SUPFAM" id="SSF51905">
    <property type="entry name" value="FAD/NAD(P)-binding domain"/>
    <property type="match status" value="1"/>
</dbReference>
<evidence type="ECO:0000313" key="4">
    <source>
        <dbReference type="EMBL" id="KAJ8958510.1"/>
    </source>
</evidence>
<organism evidence="4 5">
    <name type="scientific">Aromia moschata</name>
    <dbReference type="NCBI Taxonomy" id="1265417"/>
    <lineage>
        <taxon>Eukaryota</taxon>
        <taxon>Metazoa</taxon>
        <taxon>Ecdysozoa</taxon>
        <taxon>Arthropoda</taxon>
        <taxon>Hexapoda</taxon>
        <taxon>Insecta</taxon>
        <taxon>Pterygota</taxon>
        <taxon>Neoptera</taxon>
        <taxon>Endopterygota</taxon>
        <taxon>Coleoptera</taxon>
        <taxon>Polyphaga</taxon>
        <taxon>Cucujiformia</taxon>
        <taxon>Chrysomeloidea</taxon>
        <taxon>Cerambycidae</taxon>
        <taxon>Cerambycinae</taxon>
        <taxon>Callichromatini</taxon>
        <taxon>Aromia</taxon>
    </lineage>
</organism>
<dbReference type="GO" id="GO:0016614">
    <property type="term" value="F:oxidoreductase activity, acting on CH-OH group of donors"/>
    <property type="evidence" value="ECO:0007669"/>
    <property type="project" value="InterPro"/>
</dbReference>
<keyword evidence="2" id="KW-0274">FAD</keyword>
<sequence length="174" mass="19845">MTLSNRINQIYGKFSRRNDFGAWFKTRTKTCQTRIAKSYDFIVVGSGSAGAVIANRLSEVPHWRILLLEAGEPETQLMTVPLLAAAFQNTQYDWADIAEYQPNMCLGLEGYRMAWPRGKALGGTSVINYMIYTRGNRWDYDNWASEGNPGEYVKKKFHDGMSCYKYDSAILQLN</sequence>
<dbReference type="PROSITE" id="PS00623">
    <property type="entry name" value="GMC_OXRED_1"/>
    <property type="match status" value="1"/>
</dbReference>
<dbReference type="PANTHER" id="PTHR11552:SF208">
    <property type="entry name" value="RE36204P-RELATED"/>
    <property type="match status" value="1"/>
</dbReference>
<dbReference type="Gene3D" id="3.50.50.60">
    <property type="entry name" value="FAD/NAD(P)-binding domain"/>
    <property type="match status" value="1"/>
</dbReference>
<keyword evidence="5" id="KW-1185">Reference proteome</keyword>
<evidence type="ECO:0000313" key="5">
    <source>
        <dbReference type="Proteomes" id="UP001162162"/>
    </source>
</evidence>
<feature type="domain" description="Glucose-methanol-choline oxidoreductase N-terminal" evidence="3">
    <location>
        <begin position="118"/>
        <end position="141"/>
    </location>
</feature>
<evidence type="ECO:0000259" key="3">
    <source>
        <dbReference type="PROSITE" id="PS00623"/>
    </source>
</evidence>
<dbReference type="Proteomes" id="UP001162162">
    <property type="component" value="Unassembled WGS sequence"/>
</dbReference>
<name>A0AAV8Z4B8_9CUCU</name>
<comment type="similarity">
    <text evidence="1 2">Belongs to the GMC oxidoreductase family.</text>
</comment>
<dbReference type="Pfam" id="PF00732">
    <property type="entry name" value="GMC_oxred_N"/>
    <property type="match status" value="1"/>
</dbReference>
<dbReference type="InterPro" id="IPR036188">
    <property type="entry name" value="FAD/NAD-bd_sf"/>
</dbReference>
<dbReference type="PANTHER" id="PTHR11552">
    <property type="entry name" value="GLUCOSE-METHANOL-CHOLINE GMC OXIDOREDUCTASE"/>
    <property type="match status" value="1"/>
</dbReference>
<comment type="caution">
    <text evidence="4">The sequence shown here is derived from an EMBL/GenBank/DDBJ whole genome shotgun (WGS) entry which is preliminary data.</text>
</comment>
<keyword evidence="2" id="KW-0285">Flavoprotein</keyword>
<dbReference type="InterPro" id="IPR000172">
    <property type="entry name" value="GMC_OxRdtase_N"/>
</dbReference>
<gene>
    <name evidence="4" type="ORF">NQ318_002304</name>
</gene>
<evidence type="ECO:0000256" key="2">
    <source>
        <dbReference type="RuleBase" id="RU003968"/>
    </source>
</evidence>
<protein>
    <recommendedName>
        <fullName evidence="3">Glucose-methanol-choline oxidoreductase N-terminal domain-containing protein</fullName>
    </recommendedName>
</protein>
<dbReference type="GO" id="GO:0050660">
    <property type="term" value="F:flavin adenine dinucleotide binding"/>
    <property type="evidence" value="ECO:0007669"/>
    <property type="project" value="InterPro"/>
</dbReference>
<evidence type="ECO:0000256" key="1">
    <source>
        <dbReference type="ARBA" id="ARBA00010790"/>
    </source>
</evidence>
<dbReference type="EMBL" id="JAPWTK010000017">
    <property type="protein sequence ID" value="KAJ8958510.1"/>
    <property type="molecule type" value="Genomic_DNA"/>
</dbReference>